<dbReference type="InterPro" id="IPR006665">
    <property type="entry name" value="OmpA-like"/>
</dbReference>
<dbReference type="SUPFAM" id="SSF103088">
    <property type="entry name" value="OmpA-like"/>
    <property type="match status" value="1"/>
</dbReference>
<evidence type="ECO:0000256" key="3">
    <source>
        <dbReference type="SAM" id="SignalP"/>
    </source>
</evidence>
<feature type="signal peptide" evidence="3">
    <location>
        <begin position="1"/>
        <end position="20"/>
    </location>
</feature>
<dbReference type="PANTHER" id="PTHR30329">
    <property type="entry name" value="STATOR ELEMENT OF FLAGELLAR MOTOR COMPLEX"/>
    <property type="match status" value="1"/>
</dbReference>
<organism evidence="5 6">
    <name type="scientific">Pedobacter cryoconitis</name>
    <dbReference type="NCBI Taxonomy" id="188932"/>
    <lineage>
        <taxon>Bacteria</taxon>
        <taxon>Pseudomonadati</taxon>
        <taxon>Bacteroidota</taxon>
        <taxon>Sphingobacteriia</taxon>
        <taxon>Sphingobacteriales</taxon>
        <taxon>Sphingobacteriaceae</taxon>
        <taxon>Pedobacter</taxon>
    </lineage>
</organism>
<dbReference type="PANTHER" id="PTHR30329:SF21">
    <property type="entry name" value="LIPOPROTEIN YIAD-RELATED"/>
    <property type="match status" value="1"/>
</dbReference>
<dbReference type="PROSITE" id="PS51123">
    <property type="entry name" value="OMPA_2"/>
    <property type="match status" value="1"/>
</dbReference>
<accession>A0A7X0MJ09</accession>
<evidence type="ECO:0000256" key="2">
    <source>
        <dbReference type="SAM" id="Coils"/>
    </source>
</evidence>
<dbReference type="Proteomes" id="UP000521017">
    <property type="component" value="Unassembled WGS sequence"/>
</dbReference>
<feature type="domain" description="OmpA-like" evidence="4">
    <location>
        <begin position="283"/>
        <end position="396"/>
    </location>
</feature>
<feature type="chain" id="PRO_5030964496" evidence="3">
    <location>
        <begin position="21"/>
        <end position="396"/>
    </location>
</feature>
<dbReference type="InterPro" id="IPR036737">
    <property type="entry name" value="OmpA-like_sf"/>
</dbReference>
<protein>
    <submittedName>
        <fullName evidence="5">Outer membrane protein OmpA-like peptidoglycan-associated protein</fullName>
    </submittedName>
</protein>
<feature type="coiled-coil region" evidence="2">
    <location>
        <begin position="249"/>
        <end position="276"/>
    </location>
</feature>
<name>A0A7X0MJ09_9SPHI</name>
<dbReference type="EMBL" id="JACHCC010000008">
    <property type="protein sequence ID" value="MBB6500987.1"/>
    <property type="molecule type" value="Genomic_DNA"/>
</dbReference>
<evidence type="ECO:0000313" key="5">
    <source>
        <dbReference type="EMBL" id="MBB6500987.1"/>
    </source>
</evidence>
<dbReference type="Pfam" id="PF00691">
    <property type="entry name" value="OmpA"/>
    <property type="match status" value="1"/>
</dbReference>
<proteinExistence type="predicted"/>
<keyword evidence="1" id="KW-0472">Membrane</keyword>
<dbReference type="Gene3D" id="3.30.1330.60">
    <property type="entry name" value="OmpA-like domain"/>
    <property type="match status" value="1"/>
</dbReference>
<dbReference type="InterPro" id="IPR050330">
    <property type="entry name" value="Bact_OuterMem_StrucFunc"/>
</dbReference>
<keyword evidence="3" id="KW-0732">Signal</keyword>
<sequence>MRKKILGVVLGLVISSSAWSQTYNIKKDTVIKSSEDKYKIATNRFFDNWFIGAGAGTQLFFADHNKQMKLGDRFSPAYEFYVGKWFSPSIGVRAAINGLKIVGVNQNGNHGTGVVYDASKWLSKMEFHYVNVHADVLFNMFNILSGYKEDRFYNLSPYAGLGWMYTWEQPVAKEVSANIGLFNSFRLGKAFDLTLDVRGSMVNERFGGTVGNRGQDGLLTGALGIVYKFNKRNWDRATMTIISYDEVALDALRNRINILAKDNESLKQQLAEAKNATITDIKIEKRMLAVPVLVTFEINKSVIGNEVRVNLGFLAKVIKEGSQNIVYNIKGYADKGTGSEMTNKRLSRERAEAVYNVLVREFGVSASQLKITYEGGTKNMFYDDPKLSRAVITMAE</sequence>
<keyword evidence="2" id="KW-0175">Coiled coil</keyword>
<reference evidence="5 6" key="1">
    <citation type="submission" date="2020-08" db="EMBL/GenBank/DDBJ databases">
        <title>Genomic Encyclopedia of Type Strains, Phase IV (KMG-V): Genome sequencing to study the core and pangenomes of soil and plant-associated prokaryotes.</title>
        <authorList>
            <person name="Whitman W."/>
        </authorList>
    </citation>
    <scope>NUCLEOTIDE SEQUENCE [LARGE SCALE GENOMIC DNA]</scope>
    <source>
        <strain evidence="5 6">M2T3</strain>
    </source>
</reference>
<evidence type="ECO:0000259" key="4">
    <source>
        <dbReference type="PROSITE" id="PS51123"/>
    </source>
</evidence>
<gene>
    <name evidence="5" type="ORF">HDF25_003150</name>
</gene>
<dbReference type="GO" id="GO:0016020">
    <property type="term" value="C:membrane"/>
    <property type="evidence" value="ECO:0007669"/>
    <property type="project" value="UniProtKB-UniRule"/>
</dbReference>
<comment type="caution">
    <text evidence="5">The sequence shown here is derived from an EMBL/GenBank/DDBJ whole genome shotgun (WGS) entry which is preliminary data.</text>
</comment>
<evidence type="ECO:0000256" key="1">
    <source>
        <dbReference type="PROSITE-ProRule" id="PRU00473"/>
    </source>
</evidence>
<evidence type="ECO:0000313" key="6">
    <source>
        <dbReference type="Proteomes" id="UP000521017"/>
    </source>
</evidence>
<dbReference type="RefSeq" id="WP_184626313.1">
    <property type="nucleotide sequence ID" value="NZ_JACHCC010000008.1"/>
</dbReference>
<dbReference type="AlphaFoldDB" id="A0A7X0MJ09"/>